<keyword evidence="1" id="KW-1133">Transmembrane helix</keyword>
<dbReference type="Proteomes" id="UP001056386">
    <property type="component" value="Chromosome 1"/>
</dbReference>
<organism evidence="2 3">
    <name type="scientific">Burkholderia glumae</name>
    <name type="common">Pseudomonas glumae</name>
    <dbReference type="NCBI Taxonomy" id="337"/>
    <lineage>
        <taxon>Bacteria</taxon>
        <taxon>Pseudomonadati</taxon>
        <taxon>Pseudomonadota</taxon>
        <taxon>Betaproteobacteria</taxon>
        <taxon>Burkholderiales</taxon>
        <taxon>Burkholderiaceae</taxon>
        <taxon>Burkholderia</taxon>
    </lineage>
</organism>
<sequence length="98" mass="10845">MSIRNFIVDDVRGIWRRWSFRSGAVTVVLLVAVPVIDDHWPDLAPVFVSVFPAHGRQVAPIAGVLIAIAAQCIRQAAVLDAIKRFFRKQPDQPGGTQQ</sequence>
<proteinExistence type="predicted"/>
<evidence type="ECO:0000313" key="3">
    <source>
        <dbReference type="Proteomes" id="UP001056386"/>
    </source>
</evidence>
<evidence type="ECO:0000313" key="2">
    <source>
        <dbReference type="EMBL" id="USS45384.1"/>
    </source>
</evidence>
<reference evidence="2" key="1">
    <citation type="submission" date="2022-06" db="EMBL/GenBank/DDBJ databases">
        <title>Draft genome sequence of Burkholderia glumae strain GR20004 isolated from rice panicle showing bacterial panicle blight.</title>
        <authorList>
            <person name="Choi S.Y."/>
            <person name="Lee Y.H."/>
        </authorList>
    </citation>
    <scope>NUCLEOTIDE SEQUENCE</scope>
    <source>
        <strain evidence="2">GR20004</strain>
    </source>
</reference>
<keyword evidence="1" id="KW-0472">Membrane</keyword>
<keyword evidence="1" id="KW-0812">Transmembrane</keyword>
<name>A0ABY5BG80_BURGL</name>
<keyword evidence="3" id="KW-1185">Reference proteome</keyword>
<evidence type="ECO:0000256" key="1">
    <source>
        <dbReference type="SAM" id="Phobius"/>
    </source>
</evidence>
<dbReference type="EMBL" id="CP099587">
    <property type="protein sequence ID" value="USS45384.1"/>
    <property type="molecule type" value="Genomic_DNA"/>
</dbReference>
<evidence type="ECO:0008006" key="4">
    <source>
        <dbReference type="Google" id="ProtNLM"/>
    </source>
</evidence>
<accession>A0ABY5BG80</accession>
<feature type="transmembrane region" description="Helical" evidence="1">
    <location>
        <begin position="20"/>
        <end position="37"/>
    </location>
</feature>
<gene>
    <name evidence="2" type="ORF">NFI99_27795</name>
</gene>
<dbReference type="RefSeq" id="WP_186047654.1">
    <property type="nucleotide sequence ID" value="NZ_CP033666.1"/>
</dbReference>
<feature type="transmembrane region" description="Helical" evidence="1">
    <location>
        <begin position="57"/>
        <end position="79"/>
    </location>
</feature>
<protein>
    <recommendedName>
        <fullName evidence="4">Holin</fullName>
    </recommendedName>
</protein>